<name>A0ACB7PQZ2_9PEZI</name>
<reference evidence="1 2" key="1">
    <citation type="journal article" date="2021" name="Nat. Commun.">
        <title>Genetic determinants of endophytism in the Arabidopsis root mycobiome.</title>
        <authorList>
            <person name="Mesny F."/>
            <person name="Miyauchi S."/>
            <person name="Thiergart T."/>
            <person name="Pickel B."/>
            <person name="Atanasova L."/>
            <person name="Karlsson M."/>
            <person name="Huettel B."/>
            <person name="Barry K.W."/>
            <person name="Haridas S."/>
            <person name="Chen C."/>
            <person name="Bauer D."/>
            <person name="Andreopoulos W."/>
            <person name="Pangilinan J."/>
            <person name="LaButti K."/>
            <person name="Riley R."/>
            <person name="Lipzen A."/>
            <person name="Clum A."/>
            <person name="Drula E."/>
            <person name="Henrissat B."/>
            <person name="Kohler A."/>
            <person name="Grigoriev I.V."/>
            <person name="Martin F.M."/>
            <person name="Hacquard S."/>
        </authorList>
    </citation>
    <scope>NUCLEOTIDE SEQUENCE [LARGE SCALE GENOMIC DNA]</scope>
    <source>
        <strain evidence="1 2">MPI-SDFR-AT-0079</strain>
    </source>
</reference>
<protein>
    <submittedName>
        <fullName evidence="1">Uncharacterized protein</fullName>
    </submittedName>
</protein>
<organism evidence="1 2">
    <name type="scientific">Chaetomium tenue</name>
    <dbReference type="NCBI Taxonomy" id="1854479"/>
    <lineage>
        <taxon>Eukaryota</taxon>
        <taxon>Fungi</taxon>
        <taxon>Dikarya</taxon>
        <taxon>Ascomycota</taxon>
        <taxon>Pezizomycotina</taxon>
        <taxon>Sordariomycetes</taxon>
        <taxon>Sordariomycetidae</taxon>
        <taxon>Sordariales</taxon>
        <taxon>Chaetomiaceae</taxon>
        <taxon>Chaetomium</taxon>
    </lineage>
</organism>
<evidence type="ECO:0000313" key="2">
    <source>
        <dbReference type="Proteomes" id="UP000724584"/>
    </source>
</evidence>
<comment type="caution">
    <text evidence="1">The sequence shown here is derived from an EMBL/GenBank/DDBJ whole genome shotgun (WGS) entry which is preliminary data.</text>
</comment>
<dbReference type="EMBL" id="JAGIZQ010000001">
    <property type="protein sequence ID" value="KAH6650413.1"/>
    <property type="molecule type" value="Genomic_DNA"/>
</dbReference>
<accession>A0ACB7PQZ2</accession>
<proteinExistence type="predicted"/>
<dbReference type="Proteomes" id="UP000724584">
    <property type="component" value="Unassembled WGS sequence"/>
</dbReference>
<keyword evidence="2" id="KW-1185">Reference proteome</keyword>
<evidence type="ECO:0000313" key="1">
    <source>
        <dbReference type="EMBL" id="KAH6650413.1"/>
    </source>
</evidence>
<gene>
    <name evidence="1" type="ORF">F5144DRAFT_481008</name>
</gene>
<sequence>MAQESTSNAPGALAWASRPAVPPTDQDVERRTCAPRVRAIGRLGVAYNWIQVVGRSLSVLLELGALAFVSWLYSYWRSEPTTRVDVLMPSFFPLAFGILADVYEIISLLLFNRKRAINTVAVCFDIVLIGVGIFCFLILGTVDEGSGDRRAHWAKDMTNAMIFIIVFCIIHAAFIVLAAAGMINIYHSMSKGHKDAQLARSQAEMVQFNERRAQMARGPMIA</sequence>